<dbReference type="Proteomes" id="UP001209076">
    <property type="component" value="Unassembled WGS sequence"/>
</dbReference>
<proteinExistence type="predicted"/>
<dbReference type="RefSeq" id="WP_262095286.1">
    <property type="nucleotide sequence ID" value="NZ_JAOEGN010000001.1"/>
</dbReference>
<dbReference type="Pfam" id="PF00258">
    <property type="entry name" value="Flavodoxin_1"/>
    <property type="match status" value="1"/>
</dbReference>
<evidence type="ECO:0000259" key="1">
    <source>
        <dbReference type="PROSITE" id="PS50902"/>
    </source>
</evidence>
<dbReference type="InterPro" id="IPR008254">
    <property type="entry name" value="Flavodoxin/NO_synth"/>
</dbReference>
<organism evidence="2 3">
    <name type="scientific">Paracholeplasma vituli</name>
    <dbReference type="NCBI Taxonomy" id="69473"/>
    <lineage>
        <taxon>Bacteria</taxon>
        <taxon>Bacillati</taxon>
        <taxon>Mycoplasmatota</taxon>
        <taxon>Mollicutes</taxon>
        <taxon>Acholeplasmatales</taxon>
        <taxon>Acholeplasmataceae</taxon>
        <taxon>Paracholeplasma</taxon>
    </lineage>
</organism>
<reference evidence="3" key="1">
    <citation type="submission" date="2023-07" db="EMBL/GenBank/DDBJ databases">
        <title>Novel Mycoplasma species identified in domestic and wild animals.</title>
        <authorList>
            <person name="Volokhov D.V."/>
            <person name="Furtak V.A."/>
            <person name="Zagorodnyaya T.A."/>
        </authorList>
    </citation>
    <scope>NUCLEOTIDE SEQUENCE [LARGE SCALE GENOMIC DNA]</scope>
    <source>
        <strain evidence="3">92-19</strain>
    </source>
</reference>
<protein>
    <submittedName>
        <fullName evidence="2">Flavodoxin domain-containing protein</fullName>
    </submittedName>
</protein>
<dbReference type="SUPFAM" id="SSF52218">
    <property type="entry name" value="Flavoproteins"/>
    <property type="match status" value="1"/>
</dbReference>
<dbReference type="InterPro" id="IPR029039">
    <property type="entry name" value="Flavoprotein-like_sf"/>
</dbReference>
<accession>A0ABT2PSZ8</accession>
<evidence type="ECO:0000313" key="2">
    <source>
        <dbReference type="EMBL" id="MCU0104076.1"/>
    </source>
</evidence>
<sequence length="137" mass="15165">MSNVLVVYWTATGNTQAMAVKVAEGANADLKEISEIAPEDALKYEKIAFGCPAMGDTFEEAEEFLEWYLQVEPGLEGKKIAIFGSFGWGSGEWMEDWSERVSQTTSILFEQPLMANEAPSSDDEEACVAFGQRFAKF</sequence>
<dbReference type="PROSITE" id="PS00201">
    <property type="entry name" value="FLAVODOXIN"/>
    <property type="match status" value="1"/>
</dbReference>
<evidence type="ECO:0000313" key="3">
    <source>
        <dbReference type="Proteomes" id="UP001209076"/>
    </source>
</evidence>
<gene>
    <name evidence="2" type="ORF">N7603_00180</name>
</gene>
<keyword evidence="3" id="KW-1185">Reference proteome</keyword>
<dbReference type="PROSITE" id="PS50902">
    <property type="entry name" value="FLAVODOXIN_LIKE"/>
    <property type="match status" value="1"/>
</dbReference>
<name>A0ABT2PSZ8_9MOLU</name>
<feature type="domain" description="Flavodoxin-like" evidence="1">
    <location>
        <begin position="4"/>
        <end position="135"/>
    </location>
</feature>
<dbReference type="InterPro" id="IPR001226">
    <property type="entry name" value="Flavodoxin_CS"/>
</dbReference>
<dbReference type="EMBL" id="JAOEGN010000001">
    <property type="protein sequence ID" value="MCU0104076.1"/>
    <property type="molecule type" value="Genomic_DNA"/>
</dbReference>
<comment type="caution">
    <text evidence="2">The sequence shown here is derived from an EMBL/GenBank/DDBJ whole genome shotgun (WGS) entry which is preliminary data.</text>
</comment>
<dbReference type="Gene3D" id="3.40.50.360">
    <property type="match status" value="1"/>
</dbReference>